<evidence type="ECO:0000313" key="1">
    <source>
        <dbReference type="EMBL" id="SUH33867.1"/>
    </source>
</evidence>
<gene>
    <name evidence="1" type="ORF">NCTC8261_00033</name>
</gene>
<reference evidence="1 2" key="1">
    <citation type="submission" date="2018-06" db="EMBL/GenBank/DDBJ databases">
        <authorList>
            <consortium name="Pathogen Informatics"/>
            <person name="Doyle S."/>
        </authorList>
    </citation>
    <scope>NUCLEOTIDE SEQUENCE [LARGE SCALE GENOMIC DNA]</scope>
    <source>
        <strain evidence="1 2">NCTC8261</strain>
    </source>
</reference>
<dbReference type="AlphaFoldDB" id="A0A379WIB4"/>
<proteinExistence type="predicted"/>
<dbReference type="Proteomes" id="UP000254712">
    <property type="component" value="Unassembled WGS sequence"/>
</dbReference>
<accession>A0A379WIB4</accession>
<dbReference type="EMBL" id="UGXT01000002">
    <property type="protein sequence ID" value="SUH33867.1"/>
    <property type="molecule type" value="Genomic_DNA"/>
</dbReference>
<sequence length="83" mass="9283">MLHTLYAPASDDLRSVARHLPRQRADGVGVNTAQFFRPGSIFGLSIFLAQQIGEELVKTDAVVIEEIFIVQFLAVQGMRQRQL</sequence>
<organism evidence="1 2">
    <name type="scientific">Salmonella enterica I</name>
    <dbReference type="NCBI Taxonomy" id="59201"/>
    <lineage>
        <taxon>Bacteria</taxon>
        <taxon>Pseudomonadati</taxon>
        <taxon>Pseudomonadota</taxon>
        <taxon>Gammaproteobacteria</taxon>
        <taxon>Enterobacterales</taxon>
        <taxon>Enterobacteriaceae</taxon>
        <taxon>Salmonella</taxon>
    </lineage>
</organism>
<protein>
    <submittedName>
        <fullName evidence="1">Uncharacterized protein</fullName>
    </submittedName>
</protein>
<evidence type="ECO:0000313" key="2">
    <source>
        <dbReference type="Proteomes" id="UP000254712"/>
    </source>
</evidence>
<name>A0A379WIB4_SALET</name>